<proteinExistence type="predicted"/>
<gene>
    <name evidence="1" type="ORF">C206_25618</name>
</gene>
<dbReference type="Proteomes" id="UP000013237">
    <property type="component" value="Unassembled WGS sequence"/>
</dbReference>
<name>A0AAD2W610_PSEPU</name>
<comment type="caution">
    <text evidence="1">The sequence shown here is derived from an EMBL/GenBank/DDBJ whole genome shotgun (WGS) entry which is preliminary data.</text>
</comment>
<reference evidence="1 2" key="1">
    <citation type="submission" date="2013-02" db="EMBL/GenBank/DDBJ databases">
        <title>Insights into the proteome of triclosan-resistant Pseudomonas putida TRO1, isolated from activated sludge.</title>
        <authorList>
            <person name="Lolas I.B."/>
            <person name="Almeida B."/>
            <person name="Starnawski P.M."/>
            <person name="Soenderkaer M."/>
            <person name="Nielsen K.L."/>
            <person name="Nielsen J.L."/>
        </authorList>
    </citation>
    <scope>NUCLEOTIDE SEQUENCE [LARGE SCALE GENOMIC DNA]</scope>
    <source>
        <strain evidence="1 2">TRO1</strain>
    </source>
</reference>
<evidence type="ECO:0000313" key="1">
    <source>
        <dbReference type="EMBL" id="ENY74769.1"/>
    </source>
</evidence>
<evidence type="ECO:0000313" key="2">
    <source>
        <dbReference type="Proteomes" id="UP000013237"/>
    </source>
</evidence>
<sequence length="67" mass="7023">MLEPGLFAAGGLAMNAMRQAFSIQGQRQLPALDTDIDQATLAACSHLKVVHAKGHITQALIDIPGAQ</sequence>
<accession>A0AAD2W610</accession>
<protein>
    <submittedName>
        <fullName evidence="1">Uncharacterized protein</fullName>
    </submittedName>
</protein>
<dbReference type="EMBL" id="APBQ01000167">
    <property type="protein sequence ID" value="ENY74769.1"/>
    <property type="molecule type" value="Genomic_DNA"/>
</dbReference>
<organism evidence="1 2">
    <name type="scientific">Pseudomonas putida TRO1</name>
    <dbReference type="NCBI Taxonomy" id="1227924"/>
    <lineage>
        <taxon>Bacteria</taxon>
        <taxon>Pseudomonadati</taxon>
        <taxon>Pseudomonadota</taxon>
        <taxon>Gammaproteobacteria</taxon>
        <taxon>Pseudomonadales</taxon>
        <taxon>Pseudomonadaceae</taxon>
        <taxon>Pseudomonas</taxon>
    </lineage>
</organism>
<dbReference type="AlphaFoldDB" id="A0AAD2W610"/>